<evidence type="ECO:0000313" key="3">
    <source>
        <dbReference type="Proteomes" id="UP000799324"/>
    </source>
</evidence>
<gene>
    <name evidence="2" type="ORF">K491DRAFT_696516</name>
</gene>
<keyword evidence="3" id="KW-1185">Reference proteome</keyword>
<dbReference type="Proteomes" id="UP000799324">
    <property type="component" value="Unassembled WGS sequence"/>
</dbReference>
<proteinExistence type="predicted"/>
<evidence type="ECO:0000313" key="2">
    <source>
        <dbReference type="EMBL" id="KAF2651391.1"/>
    </source>
</evidence>
<protein>
    <recommendedName>
        <fullName evidence="4">Reverse transcriptase domain-containing protein</fullName>
    </recommendedName>
</protein>
<dbReference type="PANTHER" id="PTHR37015">
    <property type="entry name" value="REVERSE TRANSCRIPTASE DOMAIN-CONTAINING PROTEIN"/>
    <property type="match status" value="1"/>
</dbReference>
<reference evidence="2" key="1">
    <citation type="journal article" date="2020" name="Stud. Mycol.">
        <title>101 Dothideomycetes genomes: a test case for predicting lifestyles and emergence of pathogens.</title>
        <authorList>
            <person name="Haridas S."/>
            <person name="Albert R."/>
            <person name="Binder M."/>
            <person name="Bloem J."/>
            <person name="Labutti K."/>
            <person name="Salamov A."/>
            <person name="Andreopoulos B."/>
            <person name="Baker S."/>
            <person name="Barry K."/>
            <person name="Bills G."/>
            <person name="Bluhm B."/>
            <person name="Cannon C."/>
            <person name="Castanera R."/>
            <person name="Culley D."/>
            <person name="Daum C."/>
            <person name="Ezra D."/>
            <person name="Gonzalez J."/>
            <person name="Henrissat B."/>
            <person name="Kuo A."/>
            <person name="Liang C."/>
            <person name="Lipzen A."/>
            <person name="Lutzoni F."/>
            <person name="Magnuson J."/>
            <person name="Mondo S."/>
            <person name="Nolan M."/>
            <person name="Ohm R."/>
            <person name="Pangilinan J."/>
            <person name="Park H.-J."/>
            <person name="Ramirez L."/>
            <person name="Alfaro M."/>
            <person name="Sun H."/>
            <person name="Tritt A."/>
            <person name="Yoshinaga Y."/>
            <person name="Zwiers L.-H."/>
            <person name="Turgeon B."/>
            <person name="Goodwin S."/>
            <person name="Spatafora J."/>
            <person name="Crous P."/>
            <person name="Grigoriev I."/>
        </authorList>
    </citation>
    <scope>NUCLEOTIDE SEQUENCE</scope>
    <source>
        <strain evidence="2">CBS 122681</strain>
    </source>
</reference>
<accession>A0A6A6SWN2</accession>
<dbReference type="OrthoDB" id="74545at2759"/>
<dbReference type="AlphaFoldDB" id="A0A6A6SWN2"/>
<name>A0A6A6SWN2_9PLEO</name>
<sequence length="881" mass="101498">MSAQSSFLSQTLQAITTTKMREQDKRRRLYEAHKSGILETARASPNEKARLSVFLNGFKQLSTSNKGIWYVDADRESLVKNVTRYLEQSYRDPSVSTNILGRFESNFREKLEQESQRFEFADLYYRLLSEWTDTHSEPIASLRKDGDDLSGSFEHVQRYNLQDLKDKFSNVVFTPLETDEVEIDTYLHSLFEDDHASSLLEETRTRVKNFGNSFKARTTPFNNVVLKQCIQALLTNDLLNDDAKMTLSEFSTHNVVLDEIADVLNLRFSDLDNWSWEADEGMYYEPRRQANGKFRIMMDQDILQALFLHYIAVGWCTELKDAFRRFPTDSRFWQGVPSMTAEEKSRCHYFTNRIPSSTSGLVRERMDSFRETFLLSSLPNSLRDTSDPYGEDKDPEDEKSTGLGIRQLLLRQIATDVIIRRSLKGDVAVVQSDLQWYATGLPHSTLFAVLRFWGVSEDWISFFRKFAEAPLRLNPTPGEDVRIRKRGIPITDAFEKLFGECVLFSMDVAVNRLSDMTLIRFHDDLWLSGDPAQCANAWEIIKGFVKVLGLDINASKTGSIYLTNDLKDHGIAAELPDGPVCMGMLQLSDSGDWTIDQKQVSAHIRQLEKQLGQTTSIISWIQTWNACIGKFFQNTFGKPANCFGQAHVDAILETHATMQRALFPSHDGSVTDYLREQIQHRFGVAEIPDSFFFLPEEFGGLGLQNPFIPFFLLKDQLLWDPLERMLDFHKAEEKSFKEAAEAYAALSDADRERHFRRAFDGSPKHRAILTEDFFTFEEYTAYREKYSPALLTAYTDLMRKPSIQNIHLTNEIKPWFDELQYSHHVGWNALSDENKWIMHLYAGELKGRFGALSIVDRNLLPSGVMKMLKGKKVTWNQILWE</sequence>
<dbReference type="EMBL" id="MU004427">
    <property type="protein sequence ID" value="KAF2651391.1"/>
    <property type="molecule type" value="Genomic_DNA"/>
</dbReference>
<evidence type="ECO:0008006" key="4">
    <source>
        <dbReference type="Google" id="ProtNLM"/>
    </source>
</evidence>
<evidence type="ECO:0000256" key="1">
    <source>
        <dbReference type="SAM" id="MobiDB-lite"/>
    </source>
</evidence>
<organism evidence="2 3">
    <name type="scientific">Lophiostoma macrostomum CBS 122681</name>
    <dbReference type="NCBI Taxonomy" id="1314788"/>
    <lineage>
        <taxon>Eukaryota</taxon>
        <taxon>Fungi</taxon>
        <taxon>Dikarya</taxon>
        <taxon>Ascomycota</taxon>
        <taxon>Pezizomycotina</taxon>
        <taxon>Dothideomycetes</taxon>
        <taxon>Pleosporomycetidae</taxon>
        <taxon>Pleosporales</taxon>
        <taxon>Lophiostomataceae</taxon>
        <taxon>Lophiostoma</taxon>
    </lineage>
</organism>
<dbReference type="PANTHER" id="PTHR37015:SF1">
    <property type="entry name" value="REVERSE TRANSCRIPTASE DOMAIN-CONTAINING PROTEIN"/>
    <property type="match status" value="1"/>
</dbReference>
<feature type="region of interest" description="Disordered" evidence="1">
    <location>
        <begin position="380"/>
        <end position="400"/>
    </location>
</feature>
<feature type="compositionally biased region" description="Basic and acidic residues" evidence="1">
    <location>
        <begin position="384"/>
        <end position="400"/>
    </location>
</feature>